<feature type="compositionally biased region" description="Low complexity" evidence="1">
    <location>
        <begin position="1"/>
        <end position="16"/>
    </location>
</feature>
<feature type="non-terminal residue" evidence="2">
    <location>
        <position position="1"/>
    </location>
</feature>
<sequence length="611" mass="62795">MDPEAATAAEGSQAAGLAGGSGAASAAFVPAHHPPLDDRERAAAAAFVDRRMPAIQGASKAELLRLCHAAGLPGNNNDTKRKLTARLAADLRRRAEEAVRADSAARRGHLGRVAAPSASEGQALLPASHPAAPPDGPSGSTGPGCFSQEAGAAPASGSRGSSPVPPAGKRPRADAPPFLPSAAPYPASPATAAPSAGTIGAGRHRPARPAASMSDPVDARRRSHAAASARPARIDELLELQGELRRWQCCLRGLMDCHDETPEELLARVEVVVAELADPDAGAVEVSDCWRVGRYAPERPRPVIIRFRRLCDKVSVLRGKGVLYGDGISDILKEWAAGLEGGMGAALAAFVPAHHPPLDDRERAAAAAFVDRRMPAIQGASKAELLRQCHAAGLPGNNNDTKRKLVARLAADLRGRAEAAVRADSAARCGQLGRVAAPSASEGQALLPASHPAAPPDGPRGSTGPGCFSQEAGAAPASGSRGSSPVPPAGKRPRADAPPFLPSAAPSLASPAAAAPSAGTIGAGRHRPARPAASMSDPVDARRRSHAAASARPARIDELLELQGELRRWQCCLRGLMDCHDETPEELLARVEVVVAELADPDDGAVEVSDC</sequence>
<feature type="compositionally biased region" description="Low complexity" evidence="1">
    <location>
        <begin position="502"/>
        <end position="518"/>
    </location>
</feature>
<proteinExistence type="predicted"/>
<reference evidence="2" key="1">
    <citation type="submission" date="2020-12" db="EMBL/GenBank/DDBJ databases">
        <authorList>
            <person name="Iha C."/>
        </authorList>
    </citation>
    <scope>NUCLEOTIDE SEQUENCE</scope>
</reference>
<gene>
    <name evidence="2" type="ORF">OSTQU699_LOCUS74</name>
</gene>
<comment type="caution">
    <text evidence="2">The sequence shown here is derived from an EMBL/GenBank/DDBJ whole genome shotgun (WGS) entry which is preliminary data.</text>
</comment>
<feature type="compositionally biased region" description="Low complexity" evidence="1">
    <location>
        <begin position="180"/>
        <end position="196"/>
    </location>
</feature>
<organism evidence="2 3">
    <name type="scientific">Ostreobium quekettii</name>
    <dbReference type="NCBI Taxonomy" id="121088"/>
    <lineage>
        <taxon>Eukaryota</taxon>
        <taxon>Viridiplantae</taxon>
        <taxon>Chlorophyta</taxon>
        <taxon>core chlorophytes</taxon>
        <taxon>Ulvophyceae</taxon>
        <taxon>TCBD clade</taxon>
        <taxon>Bryopsidales</taxon>
        <taxon>Ostreobineae</taxon>
        <taxon>Ostreobiaceae</taxon>
        <taxon>Ostreobium</taxon>
    </lineage>
</organism>
<dbReference type="Proteomes" id="UP000708148">
    <property type="component" value="Unassembled WGS sequence"/>
</dbReference>
<accession>A0A8S1ILZ3</accession>
<dbReference type="AlphaFoldDB" id="A0A8S1ILZ3"/>
<evidence type="ECO:0000313" key="2">
    <source>
        <dbReference type="EMBL" id="CAD7694711.1"/>
    </source>
</evidence>
<feature type="compositionally biased region" description="Low complexity" evidence="1">
    <location>
        <begin position="472"/>
        <end position="484"/>
    </location>
</feature>
<name>A0A8S1ILZ3_9CHLO</name>
<evidence type="ECO:0000256" key="1">
    <source>
        <dbReference type="SAM" id="MobiDB-lite"/>
    </source>
</evidence>
<keyword evidence="3" id="KW-1185">Reference proteome</keyword>
<feature type="compositionally biased region" description="Low complexity" evidence="1">
    <location>
        <begin position="137"/>
        <end position="162"/>
    </location>
</feature>
<feature type="region of interest" description="Disordered" evidence="1">
    <location>
        <begin position="97"/>
        <end position="230"/>
    </location>
</feature>
<protein>
    <submittedName>
        <fullName evidence="2">Uncharacterized protein</fullName>
    </submittedName>
</protein>
<feature type="region of interest" description="Disordered" evidence="1">
    <location>
        <begin position="440"/>
        <end position="550"/>
    </location>
</feature>
<dbReference type="EMBL" id="CAJHUC010000092">
    <property type="protein sequence ID" value="CAD7694711.1"/>
    <property type="molecule type" value="Genomic_DNA"/>
</dbReference>
<evidence type="ECO:0000313" key="3">
    <source>
        <dbReference type="Proteomes" id="UP000708148"/>
    </source>
</evidence>
<feature type="region of interest" description="Disordered" evidence="1">
    <location>
        <begin position="1"/>
        <end position="37"/>
    </location>
</feature>